<dbReference type="Proteomes" id="UP000019222">
    <property type="component" value="Chromosome"/>
</dbReference>
<dbReference type="GO" id="GO:0016151">
    <property type="term" value="F:nickel cation binding"/>
    <property type="evidence" value="ECO:0007669"/>
    <property type="project" value="UniProtKB-UniRule"/>
</dbReference>
<name>W5Y537_9CORY</name>
<evidence type="ECO:0000256" key="3">
    <source>
        <dbReference type="HAMAP-Rule" id="MF_01385"/>
    </source>
</evidence>
<comment type="similarity">
    <text evidence="3">Belongs to the UreF family.</text>
</comment>
<protein>
    <recommendedName>
        <fullName evidence="3">Urease accessory protein UreF</fullName>
    </recommendedName>
</protein>
<dbReference type="GO" id="GO:0005737">
    <property type="term" value="C:cytoplasm"/>
    <property type="evidence" value="ECO:0007669"/>
    <property type="project" value="UniProtKB-SubCell"/>
</dbReference>
<dbReference type="Pfam" id="PF01730">
    <property type="entry name" value="UreF"/>
    <property type="match status" value="1"/>
</dbReference>
<organism evidence="4 5">
    <name type="scientific">Corynebacterium vitaeruminis DSM 20294</name>
    <dbReference type="NCBI Taxonomy" id="1224164"/>
    <lineage>
        <taxon>Bacteria</taxon>
        <taxon>Bacillati</taxon>
        <taxon>Actinomycetota</taxon>
        <taxon>Actinomycetes</taxon>
        <taxon>Mycobacteriales</taxon>
        <taxon>Corynebacteriaceae</taxon>
        <taxon>Corynebacterium</taxon>
    </lineage>
</organism>
<dbReference type="RefSeq" id="WP_025251694.1">
    <property type="nucleotide sequence ID" value="NZ_CP004353.1"/>
</dbReference>
<sequence length="233" mass="25262">MPAPPLPHLAAMQLLDSAAPTGAFAHSMGFETYMERGAIDSPDTFAAWLESFVRHQLAFTDAVTVRLAWAAESFDEVRQLDRLLDALTIPAEAKKANAAMGKRLLTIAASNYAPEPEGASWLVRYRQGVDKQCLKSHPAIVWGITARELGLDSDAAVSYHLYATAIALTQNAVRAIPLGQDAGQRIQRRAQAWIADATEASRGRGIDDLGAAVPGLEIAQMQHAQQRARLFMS</sequence>
<keyword evidence="5" id="KW-1185">Reference proteome</keyword>
<evidence type="ECO:0000313" key="5">
    <source>
        <dbReference type="Proteomes" id="UP000019222"/>
    </source>
</evidence>
<dbReference type="PATRIC" id="fig|1224164.3.peg.220"/>
<comment type="function">
    <text evidence="3">Required for maturation of urease via the functional incorporation of the urease nickel metallocenter.</text>
</comment>
<keyword evidence="1 3" id="KW-0996">Nickel insertion</keyword>
<dbReference type="Gene3D" id="1.10.4190.10">
    <property type="entry name" value="Urease accessory protein UreF"/>
    <property type="match status" value="1"/>
</dbReference>
<dbReference type="STRING" id="1224164.B843_01135"/>
<keyword evidence="2 3" id="KW-0143">Chaperone</keyword>
<dbReference type="InterPro" id="IPR038277">
    <property type="entry name" value="UreF_sf"/>
</dbReference>
<dbReference type="PANTHER" id="PTHR33620:SF1">
    <property type="entry name" value="UREASE ACCESSORY PROTEIN F"/>
    <property type="match status" value="1"/>
</dbReference>
<keyword evidence="3" id="KW-0963">Cytoplasm</keyword>
<dbReference type="HOGENOM" id="CLU_049215_4_2_11"/>
<evidence type="ECO:0000256" key="2">
    <source>
        <dbReference type="ARBA" id="ARBA00023186"/>
    </source>
</evidence>
<accession>W5Y537</accession>
<gene>
    <name evidence="3" type="primary">ureF</name>
    <name evidence="4" type="ORF">B843_01135</name>
</gene>
<dbReference type="PIRSF" id="PIRSF009467">
    <property type="entry name" value="Ureas_acces_UreF"/>
    <property type="match status" value="1"/>
</dbReference>
<dbReference type="KEGG" id="cvt:B843_01135"/>
<evidence type="ECO:0000256" key="1">
    <source>
        <dbReference type="ARBA" id="ARBA00022988"/>
    </source>
</evidence>
<comment type="subcellular location">
    <subcellularLocation>
        <location evidence="3">Cytoplasm</location>
    </subcellularLocation>
</comment>
<dbReference type="EMBL" id="CP004353">
    <property type="protein sequence ID" value="AHI21623.1"/>
    <property type="molecule type" value="Genomic_DNA"/>
</dbReference>
<evidence type="ECO:0000313" key="4">
    <source>
        <dbReference type="EMBL" id="AHI21623.1"/>
    </source>
</evidence>
<dbReference type="HAMAP" id="MF_01385">
    <property type="entry name" value="UreF"/>
    <property type="match status" value="1"/>
</dbReference>
<dbReference type="InterPro" id="IPR002639">
    <property type="entry name" value="UreF"/>
</dbReference>
<proteinExistence type="inferred from homology"/>
<dbReference type="AlphaFoldDB" id="W5Y537"/>
<dbReference type="eggNOG" id="COG0830">
    <property type="taxonomic scope" value="Bacteria"/>
</dbReference>
<dbReference type="PANTHER" id="PTHR33620">
    <property type="entry name" value="UREASE ACCESSORY PROTEIN F"/>
    <property type="match status" value="1"/>
</dbReference>
<reference evidence="4 5" key="1">
    <citation type="submission" date="2013-02" db="EMBL/GenBank/DDBJ databases">
        <title>The complete genome sequence of Corynebacterium vitaeruminis DSM 20294.</title>
        <authorList>
            <person name="Ruckert C."/>
            <person name="Albersmeier A."/>
            <person name="Kalinowski J."/>
        </authorList>
    </citation>
    <scope>NUCLEOTIDE SEQUENCE [LARGE SCALE GENOMIC DNA]</scope>
    <source>
        <strain evidence="5">ATCC 10234</strain>
    </source>
</reference>
<comment type="subunit">
    <text evidence="3">UreD, UreF and UreG form a complex that acts as a GTP-hydrolysis-dependent molecular chaperone, activating the urease apoprotein by helping to assemble the nickel containing metallocenter of UreC. The UreE protein probably delivers the nickel.</text>
</comment>